<feature type="transmembrane region" description="Helical" evidence="7">
    <location>
        <begin position="12"/>
        <end position="35"/>
    </location>
</feature>
<evidence type="ECO:0000256" key="5">
    <source>
        <dbReference type="ARBA" id="ARBA00022989"/>
    </source>
</evidence>
<feature type="transmembrane region" description="Helical" evidence="7">
    <location>
        <begin position="96"/>
        <end position="119"/>
    </location>
</feature>
<dbReference type="PANTHER" id="PTHR43386">
    <property type="entry name" value="OLIGOPEPTIDE TRANSPORT SYSTEM PERMEASE PROTEIN APPC"/>
    <property type="match status" value="1"/>
</dbReference>
<evidence type="ECO:0000256" key="4">
    <source>
        <dbReference type="ARBA" id="ARBA00022692"/>
    </source>
</evidence>
<reference evidence="9" key="1">
    <citation type="submission" date="2018-05" db="EMBL/GenBank/DDBJ databases">
        <authorList>
            <person name="Lanie J.A."/>
            <person name="Ng W.-L."/>
            <person name="Kazmierczak K.M."/>
            <person name="Andrzejewski T.M."/>
            <person name="Davidsen T.M."/>
            <person name="Wayne K.J."/>
            <person name="Tettelin H."/>
            <person name="Glass J.I."/>
            <person name="Rusch D."/>
            <person name="Podicherti R."/>
            <person name="Tsui H.-C.T."/>
            <person name="Winkler M.E."/>
        </authorList>
    </citation>
    <scope>NUCLEOTIDE SEQUENCE</scope>
</reference>
<dbReference type="AlphaFoldDB" id="A0A382Z678"/>
<dbReference type="InterPro" id="IPR000515">
    <property type="entry name" value="MetI-like"/>
</dbReference>
<dbReference type="Gene3D" id="1.10.3720.10">
    <property type="entry name" value="MetI-like"/>
    <property type="match status" value="1"/>
</dbReference>
<dbReference type="InterPro" id="IPR050366">
    <property type="entry name" value="BP-dependent_transpt_permease"/>
</dbReference>
<keyword evidence="2" id="KW-0813">Transport</keyword>
<dbReference type="PROSITE" id="PS50928">
    <property type="entry name" value="ABC_TM1"/>
    <property type="match status" value="1"/>
</dbReference>
<evidence type="ECO:0000256" key="2">
    <source>
        <dbReference type="ARBA" id="ARBA00022448"/>
    </source>
</evidence>
<dbReference type="CDD" id="cd06261">
    <property type="entry name" value="TM_PBP2"/>
    <property type="match status" value="1"/>
</dbReference>
<organism evidence="9">
    <name type="scientific">marine metagenome</name>
    <dbReference type="NCBI Taxonomy" id="408172"/>
    <lineage>
        <taxon>unclassified sequences</taxon>
        <taxon>metagenomes</taxon>
        <taxon>ecological metagenomes</taxon>
    </lineage>
</organism>
<feature type="transmembrane region" description="Helical" evidence="7">
    <location>
        <begin position="205"/>
        <end position="230"/>
    </location>
</feature>
<keyword evidence="6 7" id="KW-0472">Membrane</keyword>
<keyword evidence="4 7" id="KW-0812">Transmembrane</keyword>
<evidence type="ECO:0000256" key="6">
    <source>
        <dbReference type="ARBA" id="ARBA00023136"/>
    </source>
</evidence>
<feature type="transmembrane region" description="Helical" evidence="7">
    <location>
        <begin position="159"/>
        <end position="178"/>
    </location>
</feature>
<dbReference type="GO" id="GO:0055085">
    <property type="term" value="P:transmembrane transport"/>
    <property type="evidence" value="ECO:0007669"/>
    <property type="project" value="InterPro"/>
</dbReference>
<name>A0A382Z678_9ZZZZ</name>
<dbReference type="EMBL" id="UINC01180837">
    <property type="protein sequence ID" value="SVD90228.1"/>
    <property type="molecule type" value="Genomic_DNA"/>
</dbReference>
<evidence type="ECO:0000256" key="1">
    <source>
        <dbReference type="ARBA" id="ARBA00004651"/>
    </source>
</evidence>
<protein>
    <recommendedName>
        <fullName evidence="8">ABC transmembrane type-1 domain-containing protein</fullName>
    </recommendedName>
</protein>
<keyword evidence="5 7" id="KW-1133">Transmembrane helix</keyword>
<evidence type="ECO:0000313" key="9">
    <source>
        <dbReference type="EMBL" id="SVD90228.1"/>
    </source>
</evidence>
<dbReference type="Pfam" id="PF00528">
    <property type="entry name" value="BPD_transp_1"/>
    <property type="match status" value="1"/>
</dbReference>
<proteinExistence type="predicted"/>
<feature type="non-terminal residue" evidence="9">
    <location>
        <position position="259"/>
    </location>
</feature>
<keyword evidence="3" id="KW-1003">Cell membrane</keyword>
<dbReference type="GO" id="GO:0005886">
    <property type="term" value="C:plasma membrane"/>
    <property type="evidence" value="ECO:0007669"/>
    <property type="project" value="UniProtKB-SubCell"/>
</dbReference>
<evidence type="ECO:0000256" key="7">
    <source>
        <dbReference type="SAM" id="Phobius"/>
    </source>
</evidence>
<sequence length="259" mass="28960">WSIFKQNQLACFSFFFLIFLFIFATVGKVLTRWIVLFDPQLVRLPEKFLPPLTPFTSRIISPEDAPMFNMYFLGTDELGRDIFARMLEGTSVSLTVGFVAVSISIFLGIFFGGIAGYYGKLKFSFITIDTIIMRFVDVMLCFPTFFLILTVVALLPPSIYNIMIVIGITSWMGTARFVRAEFLALRELDYVIAARSQAIPEWRIIFVHMVPNAIAPVLVSATIGVATAILTESSLSFLGFGVQPPDATWGNILADGKQF</sequence>
<feature type="transmembrane region" description="Helical" evidence="7">
    <location>
        <begin position="131"/>
        <end position="153"/>
    </location>
</feature>
<dbReference type="SUPFAM" id="SSF161098">
    <property type="entry name" value="MetI-like"/>
    <property type="match status" value="1"/>
</dbReference>
<comment type="subcellular location">
    <subcellularLocation>
        <location evidence="1">Cell membrane</location>
        <topology evidence="1">Multi-pass membrane protein</topology>
    </subcellularLocation>
</comment>
<feature type="domain" description="ABC transmembrane type-1" evidence="8">
    <location>
        <begin position="90"/>
        <end position="259"/>
    </location>
</feature>
<dbReference type="InterPro" id="IPR035906">
    <property type="entry name" value="MetI-like_sf"/>
</dbReference>
<gene>
    <name evidence="9" type="ORF">METZ01_LOCUS443082</name>
</gene>
<evidence type="ECO:0000256" key="3">
    <source>
        <dbReference type="ARBA" id="ARBA00022475"/>
    </source>
</evidence>
<accession>A0A382Z678</accession>
<feature type="non-terminal residue" evidence="9">
    <location>
        <position position="1"/>
    </location>
</feature>
<evidence type="ECO:0000259" key="8">
    <source>
        <dbReference type="PROSITE" id="PS50928"/>
    </source>
</evidence>
<dbReference type="PANTHER" id="PTHR43386:SF1">
    <property type="entry name" value="D,D-DIPEPTIDE TRANSPORT SYSTEM PERMEASE PROTEIN DDPC-RELATED"/>
    <property type="match status" value="1"/>
</dbReference>